<evidence type="ECO:0000256" key="7">
    <source>
        <dbReference type="SAM" id="Phobius"/>
    </source>
</evidence>
<evidence type="ECO:0000256" key="2">
    <source>
        <dbReference type="ARBA" id="ARBA00007524"/>
    </source>
</evidence>
<keyword evidence="4 7" id="KW-1133">Transmembrane helix</keyword>
<feature type="compositionally biased region" description="Polar residues" evidence="6">
    <location>
        <begin position="1"/>
        <end position="20"/>
    </location>
</feature>
<feature type="transmembrane region" description="Helical" evidence="7">
    <location>
        <begin position="136"/>
        <end position="153"/>
    </location>
</feature>
<dbReference type="PANTHER" id="PTHR10057:SF0">
    <property type="entry name" value="TRANSLOCATOR PROTEIN"/>
    <property type="match status" value="1"/>
</dbReference>
<evidence type="ECO:0000256" key="6">
    <source>
        <dbReference type="SAM" id="MobiDB-lite"/>
    </source>
</evidence>
<dbReference type="Proteomes" id="UP001412067">
    <property type="component" value="Unassembled WGS sequence"/>
</dbReference>
<dbReference type="PANTHER" id="PTHR10057">
    <property type="entry name" value="PERIPHERAL-TYPE BENZODIAZEPINE RECEPTOR"/>
    <property type="match status" value="1"/>
</dbReference>
<sequence length="184" mass="19523">MDTQTLRQRFKNDTATTASAQPHDPAEKTTREKKRAMARRGLRSLAAAVSIPLLLSILSSVLSSSPTTHPSRTWRPPAWAIHASAAATSSLMGLAAWLVWAEGGMRSPGAVALYAAQLALGLAWAPAVMFAGAGRAGLVISVALVAVLAECSRRFRQVNRVAGDLVKACIAWGIFLAIVSYKIM</sequence>
<feature type="transmembrane region" description="Helical" evidence="7">
    <location>
        <begin position="41"/>
        <end position="59"/>
    </location>
</feature>
<evidence type="ECO:0000313" key="8">
    <source>
        <dbReference type="EMBL" id="KAK8945982.1"/>
    </source>
</evidence>
<organism evidence="8 9">
    <name type="scientific">Platanthera guangdongensis</name>
    <dbReference type="NCBI Taxonomy" id="2320717"/>
    <lineage>
        <taxon>Eukaryota</taxon>
        <taxon>Viridiplantae</taxon>
        <taxon>Streptophyta</taxon>
        <taxon>Embryophyta</taxon>
        <taxon>Tracheophyta</taxon>
        <taxon>Spermatophyta</taxon>
        <taxon>Magnoliopsida</taxon>
        <taxon>Liliopsida</taxon>
        <taxon>Asparagales</taxon>
        <taxon>Orchidaceae</taxon>
        <taxon>Orchidoideae</taxon>
        <taxon>Orchideae</taxon>
        <taxon>Orchidinae</taxon>
        <taxon>Platanthera</taxon>
    </lineage>
</organism>
<evidence type="ECO:0000256" key="5">
    <source>
        <dbReference type="ARBA" id="ARBA00023136"/>
    </source>
</evidence>
<name>A0ABR2LPN7_9ASPA</name>
<comment type="caution">
    <text evidence="8">The sequence shown here is derived from an EMBL/GenBank/DDBJ whole genome shotgun (WGS) entry which is preliminary data.</text>
</comment>
<accession>A0ABR2LPN7</accession>
<dbReference type="InterPro" id="IPR004307">
    <property type="entry name" value="TspO_MBR"/>
</dbReference>
<keyword evidence="9" id="KW-1185">Reference proteome</keyword>
<feature type="transmembrane region" description="Helical" evidence="7">
    <location>
        <begin position="165"/>
        <end position="183"/>
    </location>
</feature>
<dbReference type="EMBL" id="JBBWWR010000017">
    <property type="protein sequence ID" value="KAK8945982.1"/>
    <property type="molecule type" value="Genomic_DNA"/>
</dbReference>
<gene>
    <name evidence="8" type="ORF">KSP40_PGU001842</name>
</gene>
<dbReference type="Pfam" id="PF03073">
    <property type="entry name" value="TspO_MBR"/>
    <property type="match status" value="1"/>
</dbReference>
<evidence type="ECO:0000313" key="9">
    <source>
        <dbReference type="Proteomes" id="UP001412067"/>
    </source>
</evidence>
<feature type="region of interest" description="Disordered" evidence="6">
    <location>
        <begin position="1"/>
        <end position="37"/>
    </location>
</feature>
<keyword evidence="3 7" id="KW-0812">Transmembrane</keyword>
<keyword evidence="5 7" id="KW-0472">Membrane</keyword>
<dbReference type="CDD" id="cd15904">
    <property type="entry name" value="TSPO_MBR"/>
    <property type="match status" value="1"/>
</dbReference>
<comment type="similarity">
    <text evidence="2">Belongs to the TspO/BZRP family.</text>
</comment>
<evidence type="ECO:0000256" key="3">
    <source>
        <dbReference type="ARBA" id="ARBA00022692"/>
    </source>
</evidence>
<proteinExistence type="inferred from homology"/>
<dbReference type="Gene3D" id="1.20.1260.100">
    <property type="entry name" value="TspO/MBR protein"/>
    <property type="match status" value="1"/>
</dbReference>
<dbReference type="InterPro" id="IPR038330">
    <property type="entry name" value="TspO/MBR-related_sf"/>
</dbReference>
<evidence type="ECO:0008006" key="10">
    <source>
        <dbReference type="Google" id="ProtNLM"/>
    </source>
</evidence>
<evidence type="ECO:0000256" key="1">
    <source>
        <dbReference type="ARBA" id="ARBA00004141"/>
    </source>
</evidence>
<feature type="transmembrane region" description="Helical" evidence="7">
    <location>
        <begin position="79"/>
        <end position="99"/>
    </location>
</feature>
<comment type="subcellular location">
    <subcellularLocation>
        <location evidence="1">Membrane</location>
        <topology evidence="1">Multi-pass membrane protein</topology>
    </subcellularLocation>
</comment>
<protein>
    <recommendedName>
        <fullName evidence="10">Translocator protein homolog</fullName>
    </recommendedName>
</protein>
<feature type="transmembrane region" description="Helical" evidence="7">
    <location>
        <begin position="111"/>
        <end position="130"/>
    </location>
</feature>
<evidence type="ECO:0000256" key="4">
    <source>
        <dbReference type="ARBA" id="ARBA00022989"/>
    </source>
</evidence>
<reference evidence="8 9" key="1">
    <citation type="journal article" date="2022" name="Nat. Plants">
        <title>Genomes of leafy and leafless Platanthera orchids illuminate the evolution of mycoheterotrophy.</title>
        <authorList>
            <person name="Li M.H."/>
            <person name="Liu K.W."/>
            <person name="Li Z."/>
            <person name="Lu H.C."/>
            <person name="Ye Q.L."/>
            <person name="Zhang D."/>
            <person name="Wang J.Y."/>
            <person name="Li Y.F."/>
            <person name="Zhong Z.M."/>
            <person name="Liu X."/>
            <person name="Yu X."/>
            <person name="Liu D.K."/>
            <person name="Tu X.D."/>
            <person name="Liu B."/>
            <person name="Hao Y."/>
            <person name="Liao X.Y."/>
            <person name="Jiang Y.T."/>
            <person name="Sun W.H."/>
            <person name="Chen J."/>
            <person name="Chen Y.Q."/>
            <person name="Ai Y."/>
            <person name="Zhai J.W."/>
            <person name="Wu S.S."/>
            <person name="Zhou Z."/>
            <person name="Hsiao Y.Y."/>
            <person name="Wu W.L."/>
            <person name="Chen Y.Y."/>
            <person name="Lin Y.F."/>
            <person name="Hsu J.L."/>
            <person name="Li C.Y."/>
            <person name="Wang Z.W."/>
            <person name="Zhao X."/>
            <person name="Zhong W.Y."/>
            <person name="Ma X.K."/>
            <person name="Ma L."/>
            <person name="Huang J."/>
            <person name="Chen G.Z."/>
            <person name="Huang M.Z."/>
            <person name="Huang L."/>
            <person name="Peng D.H."/>
            <person name="Luo Y.B."/>
            <person name="Zou S.Q."/>
            <person name="Chen S.P."/>
            <person name="Lan S."/>
            <person name="Tsai W.C."/>
            <person name="Van de Peer Y."/>
            <person name="Liu Z.J."/>
        </authorList>
    </citation>
    <scope>NUCLEOTIDE SEQUENCE [LARGE SCALE GENOMIC DNA]</scope>
    <source>
        <strain evidence="8">Lor288</strain>
    </source>
</reference>